<name>A0A5B8U4V5_9ACTN</name>
<dbReference type="EMBL" id="CP042430">
    <property type="protein sequence ID" value="QEC48050.1"/>
    <property type="molecule type" value="Genomic_DNA"/>
</dbReference>
<keyword evidence="2" id="KW-1185">Reference proteome</keyword>
<protein>
    <submittedName>
        <fullName evidence="1">Uncharacterized protein</fullName>
    </submittedName>
</protein>
<evidence type="ECO:0000313" key="1">
    <source>
        <dbReference type="EMBL" id="QEC48050.1"/>
    </source>
</evidence>
<reference evidence="1 2" key="1">
    <citation type="journal article" date="2018" name="J. Microbiol.">
        <title>Baekduia soli gen. nov., sp. nov., a novel bacterium isolated from the soil of Baekdu Mountain and proposal of a novel family name, Baekduiaceae fam. nov.</title>
        <authorList>
            <person name="An D.S."/>
            <person name="Siddiqi M.Z."/>
            <person name="Kim K.H."/>
            <person name="Yu H.S."/>
            <person name="Im W.T."/>
        </authorList>
    </citation>
    <scope>NUCLEOTIDE SEQUENCE [LARGE SCALE GENOMIC DNA]</scope>
    <source>
        <strain evidence="1 2">BR7-21</strain>
    </source>
</reference>
<dbReference type="Proteomes" id="UP000321805">
    <property type="component" value="Chromosome"/>
</dbReference>
<dbReference type="AlphaFoldDB" id="A0A5B8U4V5"/>
<organism evidence="1 2">
    <name type="scientific">Baekduia soli</name>
    <dbReference type="NCBI Taxonomy" id="496014"/>
    <lineage>
        <taxon>Bacteria</taxon>
        <taxon>Bacillati</taxon>
        <taxon>Actinomycetota</taxon>
        <taxon>Thermoleophilia</taxon>
        <taxon>Solirubrobacterales</taxon>
        <taxon>Baekduiaceae</taxon>
        <taxon>Baekduia</taxon>
    </lineage>
</organism>
<dbReference type="RefSeq" id="WP_146919194.1">
    <property type="nucleotide sequence ID" value="NZ_CP042430.1"/>
</dbReference>
<gene>
    <name evidence="1" type="ORF">FSW04_11035</name>
</gene>
<sequence length="86" mass="8690">MSRRDLAHVLSALWRSSGGAAGVAVPVAEVDRGIGRGRDDMRTPLDLAALAADGLVAEAPGGWALTDAGVQRLADDDALSRPGGGL</sequence>
<proteinExistence type="predicted"/>
<accession>A0A5B8U4V5</accession>
<evidence type="ECO:0000313" key="2">
    <source>
        <dbReference type="Proteomes" id="UP000321805"/>
    </source>
</evidence>
<dbReference type="KEGG" id="bsol:FSW04_11035"/>